<organism evidence="2 3">
    <name type="scientific">Wenzhouxiangella sediminis</name>
    <dbReference type="NCBI Taxonomy" id="1792836"/>
    <lineage>
        <taxon>Bacteria</taxon>
        <taxon>Pseudomonadati</taxon>
        <taxon>Pseudomonadota</taxon>
        <taxon>Gammaproteobacteria</taxon>
        <taxon>Chromatiales</taxon>
        <taxon>Wenzhouxiangellaceae</taxon>
        <taxon>Wenzhouxiangella</taxon>
    </lineage>
</organism>
<name>A0A3E1K743_9GAMM</name>
<feature type="transmembrane region" description="Helical" evidence="1">
    <location>
        <begin position="980"/>
        <end position="1004"/>
    </location>
</feature>
<keyword evidence="1" id="KW-0812">Transmembrane</keyword>
<keyword evidence="3" id="KW-1185">Reference proteome</keyword>
<feature type="transmembrane region" description="Helical" evidence="1">
    <location>
        <begin position="848"/>
        <end position="867"/>
    </location>
</feature>
<feature type="transmembrane region" description="Helical" evidence="1">
    <location>
        <begin position="387"/>
        <end position="407"/>
    </location>
</feature>
<evidence type="ECO:0000313" key="2">
    <source>
        <dbReference type="EMBL" id="RFF29504.1"/>
    </source>
</evidence>
<dbReference type="Pfam" id="PF00873">
    <property type="entry name" value="ACR_tran"/>
    <property type="match status" value="1"/>
</dbReference>
<feature type="transmembrane region" description="Helical" evidence="1">
    <location>
        <begin position="12"/>
        <end position="34"/>
    </location>
</feature>
<feature type="transmembrane region" description="Helical" evidence="1">
    <location>
        <begin position="953"/>
        <end position="974"/>
    </location>
</feature>
<dbReference type="RefSeq" id="WP_116651530.1">
    <property type="nucleotide sequence ID" value="NZ_QUZK01000046.1"/>
</dbReference>
<proteinExistence type="predicted"/>
<keyword evidence="1" id="KW-0472">Membrane</keyword>
<dbReference type="InterPro" id="IPR001036">
    <property type="entry name" value="Acrflvin-R"/>
</dbReference>
<dbReference type="GO" id="GO:0005886">
    <property type="term" value="C:plasma membrane"/>
    <property type="evidence" value="ECO:0007669"/>
    <property type="project" value="TreeGrafter"/>
</dbReference>
<dbReference type="SUPFAM" id="SSF82693">
    <property type="entry name" value="Multidrug efflux transporter AcrB pore domain, PN1, PN2, PC1 and PC2 subdomains"/>
    <property type="match status" value="2"/>
</dbReference>
<dbReference type="InterPro" id="IPR027463">
    <property type="entry name" value="AcrB_DN_DC_subdom"/>
</dbReference>
<reference evidence="2 3" key="1">
    <citation type="submission" date="2018-08" db="EMBL/GenBank/DDBJ databases">
        <title>Wenzhouxiangella salilacus sp. nov., a novel bacterium isolated from a saline lake in Xinjiang Province, China.</title>
        <authorList>
            <person name="Han S."/>
        </authorList>
    </citation>
    <scope>NUCLEOTIDE SEQUENCE [LARGE SCALE GENOMIC DNA]</scope>
    <source>
        <strain evidence="2 3">XDB06</strain>
    </source>
</reference>
<feature type="transmembrane region" description="Helical" evidence="1">
    <location>
        <begin position="428"/>
        <end position="452"/>
    </location>
</feature>
<keyword evidence="1" id="KW-1133">Transmembrane helix</keyword>
<dbReference type="AlphaFoldDB" id="A0A3E1K743"/>
<dbReference type="SUPFAM" id="SSF82714">
    <property type="entry name" value="Multidrug efflux transporter AcrB TolC docking domain, DN and DC subdomains"/>
    <property type="match status" value="2"/>
</dbReference>
<dbReference type="EMBL" id="QUZK01000046">
    <property type="protein sequence ID" value="RFF29504.1"/>
    <property type="molecule type" value="Genomic_DNA"/>
</dbReference>
<feature type="transmembrane region" description="Helical" evidence="1">
    <location>
        <begin position="874"/>
        <end position="898"/>
    </location>
</feature>
<feature type="transmembrane region" description="Helical" evidence="1">
    <location>
        <begin position="521"/>
        <end position="540"/>
    </location>
</feature>
<dbReference type="PANTHER" id="PTHR32063:SF0">
    <property type="entry name" value="SWARMING MOTILITY PROTEIN SWRC"/>
    <property type="match status" value="1"/>
</dbReference>
<dbReference type="Gene3D" id="1.20.1640.10">
    <property type="entry name" value="Multidrug efflux transporter AcrB transmembrane domain"/>
    <property type="match status" value="2"/>
</dbReference>
<evidence type="ECO:0000313" key="3">
    <source>
        <dbReference type="Proteomes" id="UP000260351"/>
    </source>
</evidence>
<dbReference type="SUPFAM" id="SSF82866">
    <property type="entry name" value="Multidrug efflux transporter AcrB transmembrane domain"/>
    <property type="match status" value="2"/>
</dbReference>
<feature type="transmembrane region" description="Helical" evidence="1">
    <location>
        <begin position="331"/>
        <end position="354"/>
    </location>
</feature>
<dbReference type="Gene3D" id="3.30.2090.10">
    <property type="entry name" value="Multidrug efflux transporter AcrB TolC docking domain, DN and DC subdomains"/>
    <property type="match status" value="2"/>
</dbReference>
<dbReference type="Gene3D" id="3.30.70.1430">
    <property type="entry name" value="Multidrug efflux transporter AcrB pore domain"/>
    <property type="match status" value="2"/>
</dbReference>
<feature type="transmembrane region" description="Helical" evidence="1">
    <location>
        <begin position="904"/>
        <end position="925"/>
    </location>
</feature>
<dbReference type="GO" id="GO:0042910">
    <property type="term" value="F:xenobiotic transmembrane transporter activity"/>
    <property type="evidence" value="ECO:0007669"/>
    <property type="project" value="TreeGrafter"/>
</dbReference>
<evidence type="ECO:0000256" key="1">
    <source>
        <dbReference type="SAM" id="Phobius"/>
    </source>
</evidence>
<gene>
    <name evidence="2" type="ORF">DZC52_12750</name>
</gene>
<accession>A0A3E1K743</accession>
<feature type="transmembrane region" description="Helical" evidence="1">
    <location>
        <begin position="464"/>
        <end position="491"/>
    </location>
</feature>
<dbReference type="Gene3D" id="3.30.70.1320">
    <property type="entry name" value="Multidrug efflux transporter AcrB pore domain like"/>
    <property type="match status" value="1"/>
</dbReference>
<dbReference type="PRINTS" id="PR00702">
    <property type="entry name" value="ACRIFLAVINRP"/>
</dbReference>
<feature type="transmembrane region" description="Helical" evidence="1">
    <location>
        <begin position="361"/>
        <end position="381"/>
    </location>
</feature>
<protein>
    <submittedName>
        <fullName evidence="2">Efflux RND transporter permease subunit</fullName>
    </submittedName>
</protein>
<dbReference type="PANTHER" id="PTHR32063">
    <property type="match status" value="1"/>
</dbReference>
<dbReference type="Proteomes" id="UP000260351">
    <property type="component" value="Unassembled WGS sequence"/>
</dbReference>
<sequence length="1028" mass="111336">MNLFKLSHANPVATVVVFLIVGIMGAAALVKLPVQLTPNLERPQITILNFWRAAAPAEMEAELVEPQEAVLETIVGLESIRSSVRAGMSITTLEFAVGTEMQGKLMDVINAMNQAPPRPRDAEEPMISLGGLDQPLATLLIRKTREGSDGDFTADQELIRQTVAPALRTIPGVTKVGLNSFREPQLEIVFDPYRMAALGLQLDSLLARIQSAGDVSGGFASVGRREYTVRFAGQYVSDEWAQMIVAYNDGRPVRLGEVAEIRQGHETLRGFAYRDGYPAFYIQLFAATNANTVDIMTALKARVAEVNESHLLDNELELILSFDSSEHIKRAVALVQGNLGLGIALAMGLLYLMLRGWRATLLIALTIPVSLLSALLVLDLLGRSLNIISLAGLAFSVGLVLDAAIVVQENIVRLLQHGESLKKAVVRGTVEVAPALFASTLTTVAIFTPIVFMEGVEGQLFFDLAVSMAVAVCASMLAAFFLVPVIAGVFLKPDADGGQPPRFWHRLARRYLAVAGTDRRALLWLLVLGPGAAAVIWALTPDTDFLPEAKWEGIMTVFSVPPGASYETLENEIGRTLMRRLEPYRNGEKTPAIRAYNLAMSEGGKILFVYPENPREVQDMLHLLRTEILAGLPDTRAFPFQSSLLSLNVGGNRSVYLNFNGELDDASRQVAAQTMQRIQSEIPGAGLRPLPSLNAAQPQLVLRPDDHAVAQAGLDRGQVARMVRAATGGLYVGEQFDGNQRQDIILKAPRWASPEQLQAVPMATPLSGVQTLGQLTRADRQAGPTQLRRYNGERTFTLAITPPSDMSLETALEKLEPIMADAQAQVSPGIHLMLSGGSDDLADTIDTMIWNFAFAVLVLFLLMTALFRSALDSAVVLASMPMALAGGVLGLRALNLFAFQSLDLLTMIGFVILMGLVVNNAILLIDRARRGRAGGLCAEESVRMAVETRVRPIYMSTLTSVVGMLPLVLVPGVGSEIYRGLAVVIVGGMLTSTLFTVVFMASALRLMARLRERRWAADSDSESAIQTS</sequence>
<comment type="caution">
    <text evidence="2">The sequence shown here is derived from an EMBL/GenBank/DDBJ whole genome shotgun (WGS) entry which is preliminary data.</text>
</comment>
<dbReference type="OrthoDB" id="9758297at2"/>
<dbReference type="Gene3D" id="3.30.70.1440">
    <property type="entry name" value="Multidrug efflux transporter AcrB pore domain"/>
    <property type="match status" value="1"/>
</dbReference>